<sequence>MAAAVSSGNVSHFALAGAHNFAAMSAAQPIHIATVNIRYDGNRDNPVPIPETGVINPPDSGGDPYREFPWAVRRSRLVDALLSTGDLDIIGFQEVLHNQILDLNELLGEDWNFVGVGRDDGKEAGEYSPIFYDHTRFEQLNYKSIWLSDHPDQPGSIGWDAGQTRIATLLTLKDGDGAVHVVNTHYDDRGVQARAQSSLLIRQAIKEFVNESESKGAPKNGPVLLFGDFRTRSLTPDSPDNEDGYKNIVSQNPLPNGKDSFSFLDTFKHVELRQKGKRGGQSAPYGPLVTWTGFTAPGQTQTTRIDFIMMGADVGSNVARGGWKCTQYSVIDNWIEEGDSFGWTGRWSDHRAVRATISP</sequence>
<dbReference type="HOGENOM" id="CLU_030508_0_2_1"/>
<gene>
    <name evidence="2" type="ORF">A1Q2_06479</name>
</gene>
<dbReference type="OrthoDB" id="276515at2759"/>
<dbReference type="CDD" id="cd09083">
    <property type="entry name" value="EEP-1"/>
    <property type="match status" value="1"/>
</dbReference>
<dbReference type="GO" id="GO:0000175">
    <property type="term" value="F:3'-5'-RNA exonuclease activity"/>
    <property type="evidence" value="ECO:0007669"/>
    <property type="project" value="TreeGrafter"/>
</dbReference>
<dbReference type="InterPro" id="IPR036691">
    <property type="entry name" value="Endo/exonu/phosph_ase_sf"/>
</dbReference>
<dbReference type="eggNOG" id="ENOG502S5BH">
    <property type="taxonomic scope" value="Eukaryota"/>
</dbReference>
<proteinExistence type="predicted"/>
<feature type="domain" description="Endonuclease/exonuclease/phosphatase" evidence="1">
    <location>
        <begin position="72"/>
        <end position="350"/>
    </location>
</feature>
<dbReference type="AlphaFoldDB" id="K1V5M0"/>
<organism evidence="2 3">
    <name type="scientific">Trichosporon asahii var. asahii (strain CBS 8904)</name>
    <name type="common">Yeast</name>
    <dbReference type="NCBI Taxonomy" id="1220162"/>
    <lineage>
        <taxon>Eukaryota</taxon>
        <taxon>Fungi</taxon>
        <taxon>Dikarya</taxon>
        <taxon>Basidiomycota</taxon>
        <taxon>Agaricomycotina</taxon>
        <taxon>Tremellomycetes</taxon>
        <taxon>Trichosporonales</taxon>
        <taxon>Trichosporonaceae</taxon>
        <taxon>Trichosporon</taxon>
    </lineage>
</organism>
<dbReference type="InParanoid" id="K1V5M0"/>
<dbReference type="SUPFAM" id="SSF56219">
    <property type="entry name" value="DNase I-like"/>
    <property type="match status" value="1"/>
</dbReference>
<dbReference type="Gene3D" id="3.60.10.10">
    <property type="entry name" value="Endonuclease/exonuclease/phosphatase"/>
    <property type="match status" value="1"/>
</dbReference>
<keyword evidence="3" id="KW-1185">Reference proteome</keyword>
<dbReference type="PANTHER" id="PTHR12121:SF36">
    <property type="entry name" value="ENDONUCLEASE_EXONUCLEASE_PHOSPHATASE DOMAIN-CONTAINING PROTEIN"/>
    <property type="match status" value="1"/>
</dbReference>
<dbReference type="PANTHER" id="PTHR12121">
    <property type="entry name" value="CARBON CATABOLITE REPRESSOR PROTEIN 4"/>
    <property type="match status" value="1"/>
</dbReference>
<dbReference type="InterPro" id="IPR050410">
    <property type="entry name" value="CCR4/nocturin_mRNA_transcr"/>
</dbReference>
<reference evidence="2 3" key="1">
    <citation type="journal article" date="2012" name="Eukaryot. Cell">
        <title>Genome sequence of the Trichosporon asahii environmental strain CBS 8904.</title>
        <authorList>
            <person name="Yang R.Y."/>
            <person name="Li H.T."/>
            <person name="Zhu H."/>
            <person name="Zhou G.P."/>
            <person name="Wang M."/>
            <person name="Wang L."/>
        </authorList>
    </citation>
    <scope>NUCLEOTIDE SEQUENCE [LARGE SCALE GENOMIC DNA]</scope>
    <source>
        <strain evidence="2 3">CBS 8904</strain>
    </source>
</reference>
<evidence type="ECO:0000313" key="2">
    <source>
        <dbReference type="EMBL" id="EKC99279.1"/>
    </source>
</evidence>
<evidence type="ECO:0000313" key="3">
    <source>
        <dbReference type="Proteomes" id="UP000006757"/>
    </source>
</evidence>
<dbReference type="EMBL" id="AMBO01000373">
    <property type="protein sequence ID" value="EKC99279.1"/>
    <property type="molecule type" value="Genomic_DNA"/>
</dbReference>
<comment type="caution">
    <text evidence="2">The sequence shown here is derived from an EMBL/GenBank/DDBJ whole genome shotgun (WGS) entry which is preliminary data.</text>
</comment>
<dbReference type="InterPro" id="IPR005135">
    <property type="entry name" value="Endo/exonuclease/phosphatase"/>
</dbReference>
<protein>
    <recommendedName>
        <fullName evidence="1">Endonuclease/exonuclease/phosphatase domain-containing protein</fullName>
    </recommendedName>
</protein>
<accession>K1V5M0</accession>
<dbReference type="Proteomes" id="UP000006757">
    <property type="component" value="Unassembled WGS sequence"/>
</dbReference>
<name>K1V5M0_TRIAC</name>
<dbReference type="OMA" id="DSMPDNI"/>
<dbReference type="Pfam" id="PF03372">
    <property type="entry name" value="Exo_endo_phos"/>
    <property type="match status" value="1"/>
</dbReference>
<evidence type="ECO:0000259" key="1">
    <source>
        <dbReference type="Pfam" id="PF03372"/>
    </source>
</evidence>